<dbReference type="Gene3D" id="1.10.510.10">
    <property type="entry name" value="Transferase(Phosphotransferase) domain 1"/>
    <property type="match status" value="1"/>
</dbReference>
<name>A0A8J6B948_9EUKA</name>
<dbReference type="GO" id="GO:0005524">
    <property type="term" value="F:ATP binding"/>
    <property type="evidence" value="ECO:0007669"/>
    <property type="project" value="UniProtKB-UniRule"/>
</dbReference>
<dbReference type="PROSITE" id="PS00107">
    <property type="entry name" value="PROTEIN_KINASE_ATP"/>
    <property type="match status" value="1"/>
</dbReference>
<evidence type="ECO:0000259" key="8">
    <source>
        <dbReference type="PROSITE" id="PS50011"/>
    </source>
</evidence>
<dbReference type="PROSITE" id="PS00108">
    <property type="entry name" value="PROTEIN_KINASE_ST"/>
    <property type="match status" value="1"/>
</dbReference>
<dbReference type="PANTHER" id="PTHR24346:SF82">
    <property type="entry name" value="KP78A-RELATED"/>
    <property type="match status" value="1"/>
</dbReference>
<keyword evidence="10" id="KW-1185">Reference proteome</keyword>
<dbReference type="GO" id="GO:0004674">
    <property type="term" value="F:protein serine/threonine kinase activity"/>
    <property type="evidence" value="ECO:0007669"/>
    <property type="project" value="UniProtKB-KW"/>
</dbReference>
<dbReference type="GO" id="GO:0035556">
    <property type="term" value="P:intracellular signal transduction"/>
    <property type="evidence" value="ECO:0007669"/>
    <property type="project" value="TreeGrafter"/>
</dbReference>
<sequence>MIGSYRLERTLGRGSFAKVKQAIHAKTNERVAIKIISTKDASTSSLTHIRTEVACLRMLDHPNVVNLREVLASSSHIYLVMELVTGGELLDRLALERHFPVGVARRYMIQLLSAVDHCHKKGIVHRDLKPENILLDEHGNAKISDFGLSALYVQGFRATMLATCCGSPHYVAPEVVSRGKYDGRLADMWSLGVLLYVMLTGCVPFSGKDMKGLFSRIKAGRFAIPAEVPADAASLIRRLLVVDPTRRATMAEVAQHPFVQGKLAVVHPVVPLVPLVETGSECARVVVTDHVMDAVLTLLGPEQEGSGLPSMNAFDLLSLSALFELAPPDSLFDTRRLLMIVPGAVSDAMDRTEAHCRDLFSGAFTVVRLGHLGKLKCTVQVGLVTVRFLIQFYDTTPDFTAALFVKRQGPRIEFLRCALDAIAASSGRQSLLGDSSADVFSSDSSICVRRADESTSVSTLGRL</sequence>
<dbReference type="CDD" id="cd14003">
    <property type="entry name" value="STKc_AMPK-like"/>
    <property type="match status" value="1"/>
</dbReference>
<evidence type="ECO:0000256" key="7">
    <source>
        <dbReference type="RuleBase" id="RU000304"/>
    </source>
</evidence>
<evidence type="ECO:0000256" key="4">
    <source>
        <dbReference type="ARBA" id="ARBA00022777"/>
    </source>
</evidence>
<reference evidence="9" key="1">
    <citation type="submission" date="2021-05" db="EMBL/GenBank/DDBJ databases">
        <title>A free-living protist that lacks canonical eukaryotic 1 DNA replication and segregation systems.</title>
        <authorList>
            <person name="Salas-Leiva D.E."/>
            <person name="Tromer E.C."/>
            <person name="Curtis B.A."/>
            <person name="Jerlstrom-Hultqvist J."/>
            <person name="Kolisko M."/>
            <person name="Yi Z."/>
            <person name="Salas-Leiva J.S."/>
            <person name="Gallot-Lavallee L."/>
            <person name="Kops G.J.P.L."/>
            <person name="Archibald J.M."/>
            <person name="Simpson A.G.B."/>
            <person name="Roger A.J."/>
        </authorList>
    </citation>
    <scope>NUCLEOTIDE SEQUENCE</scope>
    <source>
        <strain evidence="9">BICM</strain>
    </source>
</reference>
<dbReference type="Proteomes" id="UP000717585">
    <property type="component" value="Unassembled WGS sequence"/>
</dbReference>
<feature type="binding site" evidence="6">
    <location>
        <position position="34"/>
    </location>
    <ligand>
        <name>ATP</name>
        <dbReference type="ChEBI" id="CHEBI:30616"/>
    </ligand>
</feature>
<dbReference type="OrthoDB" id="193931at2759"/>
<keyword evidence="2" id="KW-0808">Transferase</keyword>
<comment type="similarity">
    <text evidence="7">Belongs to the protein kinase superfamily.</text>
</comment>
<keyword evidence="3 6" id="KW-0547">Nucleotide-binding</keyword>
<organism evidence="9 10">
    <name type="scientific">Carpediemonas membranifera</name>
    <dbReference type="NCBI Taxonomy" id="201153"/>
    <lineage>
        <taxon>Eukaryota</taxon>
        <taxon>Metamonada</taxon>
        <taxon>Carpediemonas-like organisms</taxon>
        <taxon>Carpediemonas</taxon>
    </lineage>
</organism>
<accession>A0A8J6B948</accession>
<dbReference type="AlphaFoldDB" id="A0A8J6B948"/>
<dbReference type="SUPFAM" id="SSF56112">
    <property type="entry name" value="Protein kinase-like (PK-like)"/>
    <property type="match status" value="1"/>
</dbReference>
<dbReference type="EMBL" id="JAHDYR010000037">
    <property type="protein sequence ID" value="KAG9392562.1"/>
    <property type="molecule type" value="Genomic_DNA"/>
</dbReference>
<evidence type="ECO:0000313" key="9">
    <source>
        <dbReference type="EMBL" id="KAG9392562.1"/>
    </source>
</evidence>
<feature type="domain" description="Protein kinase" evidence="8">
    <location>
        <begin position="5"/>
        <end position="259"/>
    </location>
</feature>
<dbReference type="PROSITE" id="PS50011">
    <property type="entry name" value="PROTEIN_KINASE_DOM"/>
    <property type="match status" value="1"/>
</dbReference>
<evidence type="ECO:0000256" key="3">
    <source>
        <dbReference type="ARBA" id="ARBA00022741"/>
    </source>
</evidence>
<comment type="caution">
    <text evidence="9">The sequence shown here is derived from an EMBL/GenBank/DDBJ whole genome shotgun (WGS) entry which is preliminary data.</text>
</comment>
<protein>
    <submittedName>
        <fullName evidence="9">Protein kinase domain</fullName>
    </submittedName>
</protein>
<dbReference type="InterPro" id="IPR008271">
    <property type="entry name" value="Ser/Thr_kinase_AS"/>
</dbReference>
<dbReference type="InterPro" id="IPR011009">
    <property type="entry name" value="Kinase-like_dom_sf"/>
</dbReference>
<evidence type="ECO:0000313" key="10">
    <source>
        <dbReference type="Proteomes" id="UP000717585"/>
    </source>
</evidence>
<keyword evidence="5 6" id="KW-0067">ATP-binding</keyword>
<dbReference type="InterPro" id="IPR017441">
    <property type="entry name" value="Protein_kinase_ATP_BS"/>
</dbReference>
<gene>
    <name evidence="9" type="ORF">J8273_6104</name>
</gene>
<keyword evidence="1 7" id="KW-0723">Serine/threonine-protein kinase</keyword>
<keyword evidence="4 9" id="KW-0418">Kinase</keyword>
<evidence type="ECO:0000256" key="6">
    <source>
        <dbReference type="PROSITE-ProRule" id="PRU10141"/>
    </source>
</evidence>
<dbReference type="PANTHER" id="PTHR24346">
    <property type="entry name" value="MAP/MICROTUBULE AFFINITY-REGULATING KINASE"/>
    <property type="match status" value="1"/>
</dbReference>
<evidence type="ECO:0000256" key="2">
    <source>
        <dbReference type="ARBA" id="ARBA00022679"/>
    </source>
</evidence>
<dbReference type="Pfam" id="PF00069">
    <property type="entry name" value="Pkinase"/>
    <property type="match status" value="1"/>
</dbReference>
<evidence type="ECO:0000256" key="1">
    <source>
        <dbReference type="ARBA" id="ARBA00022527"/>
    </source>
</evidence>
<evidence type="ECO:0000256" key="5">
    <source>
        <dbReference type="ARBA" id="ARBA00022840"/>
    </source>
</evidence>
<proteinExistence type="inferred from homology"/>
<dbReference type="GO" id="GO:0005737">
    <property type="term" value="C:cytoplasm"/>
    <property type="evidence" value="ECO:0007669"/>
    <property type="project" value="TreeGrafter"/>
</dbReference>
<dbReference type="InterPro" id="IPR000719">
    <property type="entry name" value="Prot_kinase_dom"/>
</dbReference>
<dbReference type="FunFam" id="1.10.510.10:FF:000956">
    <property type="entry name" value="CAMK family protein kinase"/>
    <property type="match status" value="1"/>
</dbReference>
<dbReference type="FunFam" id="3.30.200.20:FF:000003">
    <property type="entry name" value="Non-specific serine/threonine protein kinase"/>
    <property type="match status" value="1"/>
</dbReference>
<dbReference type="SMART" id="SM00220">
    <property type="entry name" value="S_TKc"/>
    <property type="match status" value="1"/>
</dbReference>